<dbReference type="EMBL" id="CP018632">
    <property type="protein sequence ID" value="ASJ75986.1"/>
    <property type="molecule type" value="Genomic_DNA"/>
</dbReference>
<dbReference type="PANTHER" id="PTHR43071">
    <property type="entry name" value="2-AMINO-4-HYDROXY-6-HYDROXYMETHYLDIHYDROPTERIDINE PYROPHOSPHOKINASE"/>
    <property type="match status" value="1"/>
</dbReference>
<evidence type="ECO:0000259" key="13">
    <source>
        <dbReference type="PROSITE" id="PS00794"/>
    </source>
</evidence>
<dbReference type="EC" id="2.7.6.3" evidence="3"/>
<dbReference type="AlphaFoldDB" id="A0A2Z2NX15"/>
<evidence type="ECO:0000313" key="14">
    <source>
        <dbReference type="EMBL" id="ASJ75986.1"/>
    </source>
</evidence>
<dbReference type="Proteomes" id="UP000250079">
    <property type="component" value="Chromosome"/>
</dbReference>
<evidence type="ECO:0000256" key="6">
    <source>
        <dbReference type="ARBA" id="ARBA00022741"/>
    </source>
</evidence>
<dbReference type="KEGG" id="gai:IMCC3135_29685"/>
<evidence type="ECO:0000256" key="7">
    <source>
        <dbReference type="ARBA" id="ARBA00022777"/>
    </source>
</evidence>
<evidence type="ECO:0000256" key="5">
    <source>
        <dbReference type="ARBA" id="ARBA00022679"/>
    </source>
</evidence>
<evidence type="ECO:0000256" key="2">
    <source>
        <dbReference type="ARBA" id="ARBA00005810"/>
    </source>
</evidence>
<dbReference type="Pfam" id="PF01288">
    <property type="entry name" value="HPPK"/>
    <property type="match status" value="1"/>
</dbReference>
<gene>
    <name evidence="14" type="primary">folK</name>
    <name evidence="14" type="ORF">IMCC3135_29685</name>
</gene>
<evidence type="ECO:0000256" key="8">
    <source>
        <dbReference type="ARBA" id="ARBA00022840"/>
    </source>
</evidence>
<dbReference type="Gene3D" id="3.30.70.560">
    <property type="entry name" value="7,8-Dihydro-6-hydroxymethylpterin-pyrophosphokinase HPPK"/>
    <property type="match status" value="1"/>
</dbReference>
<keyword evidence="9" id="KW-0289">Folate biosynthesis</keyword>
<dbReference type="GO" id="GO:0003848">
    <property type="term" value="F:2-amino-4-hydroxy-6-hydroxymethyldihydropteridine diphosphokinase activity"/>
    <property type="evidence" value="ECO:0007669"/>
    <property type="project" value="UniProtKB-EC"/>
</dbReference>
<evidence type="ECO:0000256" key="11">
    <source>
        <dbReference type="ARBA" id="ARBA00029766"/>
    </source>
</evidence>
<dbReference type="UniPathway" id="UPA00077">
    <property type="reaction ID" value="UER00155"/>
</dbReference>
<evidence type="ECO:0000313" key="15">
    <source>
        <dbReference type="Proteomes" id="UP000250079"/>
    </source>
</evidence>
<dbReference type="OrthoDB" id="9808041at2"/>
<keyword evidence="8" id="KW-0067">ATP-binding</keyword>
<dbReference type="GO" id="GO:0046654">
    <property type="term" value="P:tetrahydrofolate biosynthetic process"/>
    <property type="evidence" value="ECO:0007669"/>
    <property type="project" value="UniProtKB-UniPathway"/>
</dbReference>
<keyword evidence="7 14" id="KW-0418">Kinase</keyword>
<evidence type="ECO:0000256" key="4">
    <source>
        <dbReference type="ARBA" id="ARBA00016218"/>
    </source>
</evidence>
<keyword evidence="15" id="KW-1185">Reference proteome</keyword>
<organism evidence="14 15">
    <name type="scientific">Granulosicoccus antarcticus IMCC3135</name>
    <dbReference type="NCBI Taxonomy" id="1192854"/>
    <lineage>
        <taxon>Bacteria</taxon>
        <taxon>Pseudomonadati</taxon>
        <taxon>Pseudomonadota</taxon>
        <taxon>Gammaproteobacteria</taxon>
        <taxon>Chromatiales</taxon>
        <taxon>Granulosicoccaceae</taxon>
        <taxon>Granulosicoccus</taxon>
    </lineage>
</organism>
<keyword evidence="5 14" id="KW-0808">Transferase</keyword>
<accession>A0A2Z2NX15</accession>
<keyword evidence="6" id="KW-0547">Nucleotide-binding</keyword>
<evidence type="ECO:0000256" key="1">
    <source>
        <dbReference type="ARBA" id="ARBA00005051"/>
    </source>
</evidence>
<dbReference type="SUPFAM" id="SSF55083">
    <property type="entry name" value="6-hydroxymethyl-7,8-dihydropterin pyrophosphokinase, HPPK"/>
    <property type="match status" value="1"/>
</dbReference>
<dbReference type="NCBIfam" id="TIGR01498">
    <property type="entry name" value="folK"/>
    <property type="match status" value="1"/>
</dbReference>
<comment type="similarity">
    <text evidence="2">Belongs to the HPPK family.</text>
</comment>
<dbReference type="PROSITE" id="PS00794">
    <property type="entry name" value="HPPK"/>
    <property type="match status" value="1"/>
</dbReference>
<comment type="function">
    <text evidence="10">Catalyzes the transfer of pyrophosphate from adenosine triphosphate (ATP) to 6-hydroxymethyl-7,8-dihydropterin, an enzymatic step in folate biosynthesis pathway.</text>
</comment>
<evidence type="ECO:0000256" key="3">
    <source>
        <dbReference type="ARBA" id="ARBA00013253"/>
    </source>
</evidence>
<dbReference type="PANTHER" id="PTHR43071:SF1">
    <property type="entry name" value="2-AMINO-4-HYDROXY-6-HYDROXYMETHYLDIHYDROPTERIDINE PYROPHOSPHOKINASE"/>
    <property type="match status" value="1"/>
</dbReference>
<dbReference type="GO" id="GO:0016301">
    <property type="term" value="F:kinase activity"/>
    <property type="evidence" value="ECO:0007669"/>
    <property type="project" value="UniProtKB-KW"/>
</dbReference>
<dbReference type="GO" id="GO:0005524">
    <property type="term" value="F:ATP binding"/>
    <property type="evidence" value="ECO:0007669"/>
    <property type="project" value="UniProtKB-KW"/>
</dbReference>
<evidence type="ECO:0000256" key="9">
    <source>
        <dbReference type="ARBA" id="ARBA00022909"/>
    </source>
</evidence>
<protein>
    <recommendedName>
        <fullName evidence="4">2-amino-4-hydroxy-6-hydroxymethyldihydropteridine pyrophosphokinase</fullName>
        <ecNumber evidence="3">2.7.6.3</ecNumber>
    </recommendedName>
    <alternativeName>
        <fullName evidence="11">6-hydroxymethyl-7,8-dihydropterin pyrophosphokinase</fullName>
    </alternativeName>
    <alternativeName>
        <fullName evidence="12">7,8-dihydro-6-hydroxymethylpterin-pyrophosphokinase</fullName>
    </alternativeName>
</protein>
<evidence type="ECO:0000256" key="12">
    <source>
        <dbReference type="ARBA" id="ARBA00033413"/>
    </source>
</evidence>
<evidence type="ECO:0000256" key="10">
    <source>
        <dbReference type="ARBA" id="ARBA00029409"/>
    </source>
</evidence>
<proteinExistence type="inferred from homology"/>
<reference evidence="14 15" key="1">
    <citation type="submission" date="2016-12" db="EMBL/GenBank/DDBJ databases">
        <authorList>
            <person name="Song W.-J."/>
            <person name="Kurnit D.M."/>
        </authorList>
    </citation>
    <scope>NUCLEOTIDE SEQUENCE [LARGE SCALE GENOMIC DNA]</scope>
    <source>
        <strain evidence="14 15">IMCC3135</strain>
    </source>
</reference>
<comment type="pathway">
    <text evidence="1">Cofactor biosynthesis; tetrahydrofolate biosynthesis; 2-amino-4-hydroxy-6-hydroxymethyl-7,8-dihydropteridine diphosphate from 7,8-dihydroneopterin triphosphate: step 4/4.</text>
</comment>
<dbReference type="CDD" id="cd00483">
    <property type="entry name" value="HPPK"/>
    <property type="match status" value="1"/>
</dbReference>
<feature type="domain" description="7,8-dihydro-6-hydroxymethylpterin-pyrophosphokinase" evidence="13">
    <location>
        <begin position="95"/>
        <end position="106"/>
    </location>
</feature>
<dbReference type="InterPro" id="IPR035907">
    <property type="entry name" value="Hppk_sf"/>
</dbReference>
<dbReference type="GO" id="GO:0046656">
    <property type="term" value="P:folic acid biosynthetic process"/>
    <property type="evidence" value="ECO:0007669"/>
    <property type="project" value="UniProtKB-KW"/>
</dbReference>
<sequence length="168" mass="18599">MLSQSSQVKVYVALGSNLGQRELHIQAAFDGIADLPGVSAPQASSLYETEPMGPQDQPDYLNAVCGFDYDGQARLLMAQLQEIERQHGRQYGGQRWGARPLDLDILLFGEERIDDVDLIIPHIGLPERSFVLWPLMELAPTLVVPGMGSVQDLQQGCQQFGIKRHEQG</sequence>
<name>A0A2Z2NX15_9GAMM</name>
<dbReference type="InterPro" id="IPR000550">
    <property type="entry name" value="Hppk"/>
</dbReference>